<dbReference type="Proteomes" id="UP001064262">
    <property type="component" value="Unassembled WGS sequence"/>
</dbReference>
<dbReference type="AlphaFoldDB" id="A0A9J6PPQ7"/>
<dbReference type="InterPro" id="IPR054612">
    <property type="entry name" value="Phage_capsid-like_C"/>
</dbReference>
<keyword evidence="3" id="KW-1185">Reference proteome</keyword>
<reference evidence="2" key="1">
    <citation type="submission" date="2022-09" db="EMBL/GenBank/DDBJ databases">
        <title>Winslowiella arboricola sp. nov., isolated from bleeding cankers on broadleaf hosts.</title>
        <authorList>
            <person name="Brady C."/>
            <person name="Kaur S."/>
            <person name="Crampton B."/>
            <person name="Maddock D."/>
            <person name="Arnold D."/>
            <person name="Denman S."/>
        </authorList>
    </citation>
    <scope>NUCLEOTIDE SEQUENCE</scope>
    <source>
        <strain evidence="2">BAC 15a-03b</strain>
    </source>
</reference>
<proteinExistence type="predicted"/>
<protein>
    <submittedName>
        <fullName evidence="2">Phage major capsid protein</fullName>
    </submittedName>
</protein>
<comment type="caution">
    <text evidence="2">The sequence shown here is derived from an EMBL/GenBank/DDBJ whole genome shotgun (WGS) entry which is preliminary data.</text>
</comment>
<gene>
    <name evidence="2" type="ORF">N5923_18200</name>
</gene>
<dbReference type="Pfam" id="PF05065">
    <property type="entry name" value="Phage_capsid"/>
    <property type="match status" value="1"/>
</dbReference>
<organism evidence="2 3">
    <name type="scientific">Winslowiella arboricola</name>
    <dbReference type="NCBI Taxonomy" id="2978220"/>
    <lineage>
        <taxon>Bacteria</taxon>
        <taxon>Pseudomonadati</taxon>
        <taxon>Pseudomonadota</taxon>
        <taxon>Gammaproteobacteria</taxon>
        <taxon>Enterobacterales</taxon>
        <taxon>Erwiniaceae</taxon>
        <taxon>Winslowiella</taxon>
    </lineage>
</organism>
<evidence type="ECO:0000313" key="3">
    <source>
        <dbReference type="Proteomes" id="UP001064262"/>
    </source>
</evidence>
<dbReference type="SUPFAM" id="SSF56563">
    <property type="entry name" value="Major capsid protein gp5"/>
    <property type="match status" value="1"/>
</dbReference>
<evidence type="ECO:0000259" key="1">
    <source>
        <dbReference type="Pfam" id="PF05065"/>
    </source>
</evidence>
<evidence type="ECO:0000313" key="2">
    <source>
        <dbReference type="EMBL" id="MCU5779418.1"/>
    </source>
</evidence>
<dbReference type="EMBL" id="JAODIM010000043">
    <property type="protein sequence ID" value="MCU5779418.1"/>
    <property type="molecule type" value="Genomic_DNA"/>
</dbReference>
<accession>A0A9J6PPQ7</accession>
<dbReference type="RefSeq" id="WP_267144958.1">
    <property type="nucleotide sequence ID" value="NZ_JAODIL010000082.1"/>
</dbReference>
<name>A0A9J6PPQ7_9GAMM</name>
<feature type="domain" description="Phage capsid-like C-terminal" evidence="1">
    <location>
        <begin position="70"/>
        <end position="219"/>
    </location>
</feature>
<sequence length="326" mass="33085">MKADVAMRAQAGIRGLKFLAQNSVSDADIALAHDKSVQIFVQKALVGASSTGDLPPQGADPVAVNLAAALVAESLVPALITAGASVQPVGTLVTGIAAVGASWVAEGQQTPVTRLNNQAADRLQPRKISAIAVVSDETARLTTAASNDALAQTLADSTTLQLDKSMLDTGTATQARPQGLLVGATQAATNTVAGVLAAHAEKNALRGTVLVMDPTSATTFFEQLSDIGSSLARLGVALHVTSADLNGQLVAINARRLVLSEPTTTSDSGKSASVQMVDAGTQNALDGSGATTLVNMFQTNSVAMRAVTWQDWHALATDAVTVGAAA</sequence>